<keyword evidence="2" id="KW-1185">Reference proteome</keyword>
<sequence length="110" mass="13004">MYNIPKHIFSISLPSETSKEITEWFEVMESRNQLSDELIGLVHNHIMTGNYQNKTMNENHVQSDPLKLSDKKVEIQDDFLDKLYNWQDSNSAVFKEDKIEKKEKKKMLSI</sequence>
<evidence type="ECO:0000313" key="2">
    <source>
        <dbReference type="Proteomes" id="UP000515703"/>
    </source>
</evidence>
<reference evidence="1 2" key="2">
    <citation type="submission" date="2020-08" db="EMBL/GenBank/DDBJ databases">
        <authorList>
            <person name="Ueki A."/>
            <person name="Tonouchi A."/>
        </authorList>
    </citation>
    <scope>NUCLEOTIDE SEQUENCE [LARGE SCALE GENOMIC DNA]</scope>
    <source>
        <strain evidence="1 2">CTTW</strain>
    </source>
</reference>
<reference evidence="1 2" key="1">
    <citation type="submission" date="2020-08" db="EMBL/GenBank/DDBJ databases">
        <title>Draft genome sequencing of an Anaerocolumna strain isolated from anoxic soil subjected to BSD treatment.</title>
        <authorList>
            <person name="Uek A."/>
            <person name="Tonouchi A."/>
        </authorList>
    </citation>
    <scope>NUCLEOTIDE SEQUENCE [LARGE SCALE GENOMIC DNA]</scope>
    <source>
        <strain evidence="1 2">CTTW</strain>
    </source>
</reference>
<dbReference type="KEGG" id="acht:bsdcttw_14700"/>
<dbReference type="Proteomes" id="UP000515703">
    <property type="component" value="Chromosome"/>
</dbReference>
<accession>A0A7I8DJ19</accession>
<dbReference type="EMBL" id="AP023368">
    <property type="protein sequence ID" value="BCJ98429.1"/>
    <property type="molecule type" value="Genomic_DNA"/>
</dbReference>
<organism evidence="1 2">
    <name type="scientific">Anaerocolumna chitinilytica</name>
    <dbReference type="NCBI Taxonomy" id="1727145"/>
    <lineage>
        <taxon>Bacteria</taxon>
        <taxon>Bacillati</taxon>
        <taxon>Bacillota</taxon>
        <taxon>Clostridia</taxon>
        <taxon>Lachnospirales</taxon>
        <taxon>Lachnospiraceae</taxon>
        <taxon>Anaerocolumna</taxon>
    </lineage>
</organism>
<proteinExistence type="predicted"/>
<protein>
    <submittedName>
        <fullName evidence="1">Uncharacterized protein</fullName>
    </submittedName>
</protein>
<dbReference type="AlphaFoldDB" id="A0A7I8DJ19"/>
<dbReference type="RefSeq" id="WP_185258759.1">
    <property type="nucleotide sequence ID" value="NZ_AP023368.1"/>
</dbReference>
<name>A0A7I8DJ19_9FIRM</name>
<evidence type="ECO:0000313" key="1">
    <source>
        <dbReference type="EMBL" id="BCJ98429.1"/>
    </source>
</evidence>
<gene>
    <name evidence="1" type="ORF">bsdcttw_14700</name>
</gene>